<evidence type="ECO:0000256" key="2">
    <source>
        <dbReference type="ARBA" id="ARBA00004555"/>
    </source>
</evidence>
<evidence type="ECO:0000256" key="3">
    <source>
        <dbReference type="ARBA" id="ARBA00023034"/>
    </source>
</evidence>
<feature type="non-terminal residue" evidence="6">
    <location>
        <position position="326"/>
    </location>
</feature>
<dbReference type="EMBL" id="CAJNNV010003152">
    <property type="protein sequence ID" value="CAE8588472.1"/>
    <property type="molecule type" value="Genomic_DNA"/>
</dbReference>
<dbReference type="InterPro" id="IPR039273">
    <property type="entry name" value="TEPSIN"/>
</dbReference>
<dbReference type="AlphaFoldDB" id="A0A813DSV4"/>
<accession>A0A813DSV4</accession>
<evidence type="ECO:0000313" key="7">
    <source>
        <dbReference type="Proteomes" id="UP000654075"/>
    </source>
</evidence>
<feature type="region of interest" description="Disordered" evidence="5">
    <location>
        <begin position="197"/>
        <end position="269"/>
    </location>
</feature>
<evidence type="ECO:0000313" key="6">
    <source>
        <dbReference type="EMBL" id="CAE8588472.1"/>
    </source>
</evidence>
<dbReference type="GO" id="GO:0031410">
    <property type="term" value="C:cytoplasmic vesicle"/>
    <property type="evidence" value="ECO:0007669"/>
    <property type="project" value="UniProtKB-SubCell"/>
</dbReference>
<keyword evidence="7" id="KW-1185">Reference proteome</keyword>
<dbReference type="PANTHER" id="PTHR21514">
    <property type="entry name" value="AP-4 COMPLEX ACCESSORY SUBUNIT TEPSIN"/>
    <property type="match status" value="1"/>
</dbReference>
<dbReference type="GO" id="GO:0032588">
    <property type="term" value="C:trans-Golgi network membrane"/>
    <property type="evidence" value="ECO:0007669"/>
    <property type="project" value="TreeGrafter"/>
</dbReference>
<dbReference type="OrthoDB" id="118154at2759"/>
<gene>
    <name evidence="6" type="ORF">PGLA1383_LOCUS7272</name>
</gene>
<dbReference type="PANTHER" id="PTHR21514:SF0">
    <property type="entry name" value="AP-4 COMPLEX ACCESSORY SUBUNIT TEPSIN"/>
    <property type="match status" value="1"/>
</dbReference>
<sequence length="326" mass="34851">MSAIDWDKLYRATNQDNKPTPGYLFNEIVQEVSNANPKEIPAVAEYLADCVDGDHAHVKLKALFVIKTLAFRIPPFCRCAQERIASVQEAAVFTGPPSALFGDEPYRLVREAAEGALEALTGGEFYHEQYRQMSQRIVGFGNYQPAADTVLPDGSVNVARDVTLGDVALSTVGFLQSRAGALLGGVKDILTSPFRHSSGIDGLGEMDDAEDPDYADEGELQDDRPDVGEDGYYPDAAGTYVPPYFPPALPMPSSATEQPDLMSQDELAPEGCSHQEACFAAAVSLLDSEDGDFAAAPSLQEDDLSEDAILDILGLGGGTGPPQTSQ</sequence>
<reference evidence="6" key="1">
    <citation type="submission" date="2021-02" db="EMBL/GenBank/DDBJ databases">
        <authorList>
            <person name="Dougan E. K."/>
            <person name="Rhodes N."/>
            <person name="Thang M."/>
            <person name="Chan C."/>
        </authorList>
    </citation>
    <scope>NUCLEOTIDE SEQUENCE</scope>
</reference>
<dbReference type="Gene3D" id="1.25.40.90">
    <property type="match status" value="1"/>
</dbReference>
<keyword evidence="4" id="KW-0968">Cytoplasmic vesicle</keyword>
<evidence type="ECO:0000256" key="1">
    <source>
        <dbReference type="ARBA" id="ARBA00004541"/>
    </source>
</evidence>
<feature type="compositionally biased region" description="Acidic residues" evidence="5">
    <location>
        <begin position="204"/>
        <end position="220"/>
    </location>
</feature>
<protein>
    <submittedName>
        <fullName evidence="6">Uncharacterized protein</fullName>
    </submittedName>
</protein>
<evidence type="ECO:0000256" key="5">
    <source>
        <dbReference type="SAM" id="MobiDB-lite"/>
    </source>
</evidence>
<comment type="caution">
    <text evidence="6">The sequence shown here is derived from an EMBL/GenBank/DDBJ whole genome shotgun (WGS) entry which is preliminary data.</text>
</comment>
<keyword evidence="3" id="KW-0333">Golgi apparatus</keyword>
<organism evidence="6 7">
    <name type="scientific">Polarella glacialis</name>
    <name type="common">Dinoflagellate</name>
    <dbReference type="NCBI Taxonomy" id="89957"/>
    <lineage>
        <taxon>Eukaryota</taxon>
        <taxon>Sar</taxon>
        <taxon>Alveolata</taxon>
        <taxon>Dinophyceae</taxon>
        <taxon>Suessiales</taxon>
        <taxon>Suessiaceae</taxon>
        <taxon>Polarella</taxon>
    </lineage>
</organism>
<proteinExistence type="predicted"/>
<dbReference type="InterPro" id="IPR035802">
    <property type="entry name" value="ENTH/VHS_tepsin"/>
</dbReference>
<evidence type="ECO:0000256" key="4">
    <source>
        <dbReference type="ARBA" id="ARBA00023329"/>
    </source>
</evidence>
<comment type="subcellular location">
    <subcellularLocation>
        <location evidence="1">Cytoplasmic vesicle</location>
    </subcellularLocation>
    <subcellularLocation>
        <location evidence="2">Golgi apparatus</location>
    </subcellularLocation>
</comment>
<dbReference type="InterPro" id="IPR008942">
    <property type="entry name" value="ENTH_VHS"/>
</dbReference>
<name>A0A813DSV4_POLGL</name>
<dbReference type="Proteomes" id="UP000654075">
    <property type="component" value="Unassembled WGS sequence"/>
</dbReference>
<dbReference type="CDD" id="cd03572">
    <property type="entry name" value="ENTH_like_Tepsin"/>
    <property type="match status" value="1"/>
</dbReference>